<dbReference type="PANTHER" id="PTHR43811:SF19">
    <property type="entry name" value="39 KDA FK506-BINDING NUCLEAR PROTEIN"/>
    <property type="match status" value="1"/>
</dbReference>
<dbReference type="PANTHER" id="PTHR43811">
    <property type="entry name" value="FKBP-TYPE PEPTIDYL-PROLYL CIS-TRANS ISOMERASE FKPA"/>
    <property type="match status" value="1"/>
</dbReference>
<evidence type="ECO:0000256" key="3">
    <source>
        <dbReference type="ARBA" id="ARBA00013194"/>
    </source>
</evidence>
<organism evidence="8 9">
    <name type="scientific">Pedobacter xixiisoli</name>
    <dbReference type="NCBI Taxonomy" id="1476464"/>
    <lineage>
        <taxon>Bacteria</taxon>
        <taxon>Pseudomonadati</taxon>
        <taxon>Bacteroidota</taxon>
        <taxon>Sphingobacteriia</taxon>
        <taxon>Sphingobacteriales</taxon>
        <taxon>Sphingobacteriaceae</taxon>
        <taxon>Pedobacter</taxon>
    </lineage>
</organism>
<sequence>MKKSLVILFAATLGLAACNTEKKGPGGLLYKIHKDGGSKDKIKEGDIVKLNFIQKNEKDSILGSTYDNDQAQVFPVGKKQYAGDMQDVLTLFGEGDSATFKINLDTMAAQTKQPKPEQFKNDKYIVFTVKVEKVFKKGPKEDDATFQKRASDFFQADFKADMDKKKTAEPAKIKAYVEDNNLKVQTSASGLQYVIEKPGDAARAVEGDTVNVNYTGRFTKKGDDKKYKVFDTSDEKIAKEAKVHQPGRPYGPTKMVIGSTVPGFTEALKLVGKGGKITAIIPSKLGYGEQGGGPIAPYSPLVFEIEIIDIIKPKAGAAPAAATPVAPAAGHSANDGHNH</sequence>
<keyword evidence="5 6" id="KW-0413">Isomerase</keyword>
<reference evidence="9" key="1">
    <citation type="submission" date="2017-09" db="EMBL/GenBank/DDBJ databases">
        <authorList>
            <person name="Varghese N."/>
            <person name="Submissions S."/>
        </authorList>
    </citation>
    <scope>NUCLEOTIDE SEQUENCE [LARGE SCALE GENOMIC DNA]</scope>
    <source>
        <strain evidence="9">CGMCC 1.12803</strain>
    </source>
</reference>
<protein>
    <recommendedName>
        <fullName evidence="3 6">peptidylprolyl isomerase</fullName>
        <ecNumber evidence="3 6">5.2.1.8</ecNumber>
    </recommendedName>
</protein>
<accession>A0A286A8A2</accession>
<evidence type="ECO:0000256" key="1">
    <source>
        <dbReference type="ARBA" id="ARBA00000971"/>
    </source>
</evidence>
<evidence type="ECO:0000256" key="5">
    <source>
        <dbReference type="ARBA" id="ARBA00023235"/>
    </source>
</evidence>
<proteinExistence type="inferred from homology"/>
<dbReference type="InterPro" id="IPR046357">
    <property type="entry name" value="PPIase_dom_sf"/>
</dbReference>
<evidence type="ECO:0000256" key="6">
    <source>
        <dbReference type="PROSITE-ProRule" id="PRU00277"/>
    </source>
</evidence>
<comment type="catalytic activity">
    <reaction evidence="1 6">
        <text>[protein]-peptidylproline (omega=180) = [protein]-peptidylproline (omega=0)</text>
        <dbReference type="Rhea" id="RHEA:16237"/>
        <dbReference type="Rhea" id="RHEA-COMP:10747"/>
        <dbReference type="Rhea" id="RHEA-COMP:10748"/>
        <dbReference type="ChEBI" id="CHEBI:83833"/>
        <dbReference type="ChEBI" id="CHEBI:83834"/>
        <dbReference type="EC" id="5.2.1.8"/>
    </reaction>
</comment>
<dbReference type="EC" id="5.2.1.8" evidence="3 6"/>
<dbReference type="AlphaFoldDB" id="A0A286A8A2"/>
<dbReference type="PROSITE" id="PS51257">
    <property type="entry name" value="PROKAR_LIPOPROTEIN"/>
    <property type="match status" value="1"/>
</dbReference>
<dbReference type="Proteomes" id="UP000219281">
    <property type="component" value="Unassembled WGS sequence"/>
</dbReference>
<evidence type="ECO:0000256" key="4">
    <source>
        <dbReference type="ARBA" id="ARBA00023110"/>
    </source>
</evidence>
<evidence type="ECO:0000313" key="8">
    <source>
        <dbReference type="EMBL" id="SOD18148.1"/>
    </source>
</evidence>
<dbReference type="GO" id="GO:0003755">
    <property type="term" value="F:peptidyl-prolyl cis-trans isomerase activity"/>
    <property type="evidence" value="ECO:0007669"/>
    <property type="project" value="UniProtKB-KW"/>
</dbReference>
<dbReference type="PROSITE" id="PS50059">
    <property type="entry name" value="FKBP_PPIASE"/>
    <property type="match status" value="1"/>
</dbReference>
<dbReference type="SUPFAM" id="SSF54534">
    <property type="entry name" value="FKBP-like"/>
    <property type="match status" value="2"/>
</dbReference>
<keyword evidence="4 6" id="KW-0697">Rotamase</keyword>
<keyword evidence="9" id="KW-1185">Reference proteome</keyword>
<dbReference type="RefSeq" id="WP_097132680.1">
    <property type="nucleotide sequence ID" value="NZ_OCMT01000003.1"/>
</dbReference>
<dbReference type="Gene3D" id="3.10.50.40">
    <property type="match status" value="2"/>
</dbReference>
<evidence type="ECO:0000313" key="9">
    <source>
        <dbReference type="Proteomes" id="UP000219281"/>
    </source>
</evidence>
<evidence type="ECO:0000256" key="2">
    <source>
        <dbReference type="ARBA" id="ARBA00006577"/>
    </source>
</evidence>
<comment type="similarity">
    <text evidence="2">Belongs to the FKBP-type PPIase family.</text>
</comment>
<name>A0A286A8A2_9SPHI</name>
<gene>
    <name evidence="8" type="ORF">SAMN06297358_2851</name>
</gene>
<feature type="domain" description="PPIase FKBP-type" evidence="7">
    <location>
        <begin position="207"/>
        <end position="311"/>
    </location>
</feature>
<dbReference type="Pfam" id="PF00254">
    <property type="entry name" value="FKBP_C"/>
    <property type="match status" value="2"/>
</dbReference>
<dbReference type="EMBL" id="OCMT01000003">
    <property type="protein sequence ID" value="SOD18148.1"/>
    <property type="molecule type" value="Genomic_DNA"/>
</dbReference>
<evidence type="ECO:0000259" key="7">
    <source>
        <dbReference type="PROSITE" id="PS50059"/>
    </source>
</evidence>
<dbReference type="OrthoDB" id="9814548at2"/>
<dbReference type="InterPro" id="IPR001179">
    <property type="entry name" value="PPIase_FKBP_dom"/>
</dbReference>